<feature type="compositionally biased region" description="Pro residues" evidence="5">
    <location>
        <begin position="710"/>
        <end position="720"/>
    </location>
</feature>
<dbReference type="GO" id="GO:0016779">
    <property type="term" value="F:nucleotidyltransferase activity"/>
    <property type="evidence" value="ECO:0007669"/>
    <property type="project" value="UniProtKB-KW"/>
</dbReference>
<feature type="region of interest" description="Disordered" evidence="5">
    <location>
        <begin position="972"/>
        <end position="991"/>
    </location>
</feature>
<keyword evidence="3" id="KW-0548">Nucleotidyltransferase</keyword>
<dbReference type="Gene3D" id="3.10.110.10">
    <property type="entry name" value="Ubiquitin Conjugating Enzyme"/>
    <property type="match status" value="1"/>
</dbReference>
<protein>
    <recommendedName>
        <fullName evidence="6">UBC core domain-containing protein</fullName>
    </recommendedName>
</protein>
<dbReference type="Pfam" id="PF00179">
    <property type="entry name" value="UQ_con"/>
    <property type="match status" value="1"/>
</dbReference>
<reference evidence="7 8" key="1">
    <citation type="submission" date="2021-08" db="EMBL/GenBank/DDBJ databases">
        <title>The highly contiguous genome resource for Trichoderma semiorbis FJ059, a fungal antagonistic to plant pathogens.</title>
        <authorList>
            <person name="Liu T."/>
        </authorList>
    </citation>
    <scope>NUCLEOTIDE SEQUENCE [LARGE SCALE GENOMIC DNA]</scope>
    <source>
        <strain evidence="7 8">FJ059</strain>
    </source>
</reference>
<evidence type="ECO:0000259" key="6">
    <source>
        <dbReference type="PROSITE" id="PS50127"/>
    </source>
</evidence>
<dbReference type="GO" id="GO:0003950">
    <property type="term" value="F:NAD+ poly-ADP-ribosyltransferase activity"/>
    <property type="evidence" value="ECO:0007669"/>
    <property type="project" value="InterPro"/>
</dbReference>
<accession>A0A9P8I114</accession>
<keyword evidence="2" id="KW-0808">Transferase</keyword>
<evidence type="ECO:0000313" key="7">
    <source>
        <dbReference type="EMBL" id="KAH0532516.1"/>
    </source>
</evidence>
<keyword evidence="8" id="KW-1185">Reference proteome</keyword>
<dbReference type="EMBL" id="JAIMJC010000001">
    <property type="protein sequence ID" value="KAH0532516.1"/>
    <property type="molecule type" value="Genomic_DNA"/>
</dbReference>
<dbReference type="EMBL" id="JAIMJC010000001">
    <property type="protein sequence ID" value="KAH0532519.1"/>
    <property type="molecule type" value="Genomic_DNA"/>
</dbReference>
<keyword evidence="1" id="KW-0328">Glycosyltransferase</keyword>
<dbReference type="SMART" id="SM00212">
    <property type="entry name" value="UBCc"/>
    <property type="match status" value="1"/>
</dbReference>
<comment type="caution">
    <text evidence="7">The sequence shown here is derived from an EMBL/GenBank/DDBJ whole genome shotgun (WGS) entry which is preliminary data.</text>
</comment>
<dbReference type="CDD" id="cd23802">
    <property type="entry name" value="UBCc_UBE2Q"/>
    <property type="match status" value="1"/>
</dbReference>
<dbReference type="Gene3D" id="3.90.228.10">
    <property type="match status" value="1"/>
</dbReference>
<organism evidence="7 8">
    <name type="scientific">Trichoderma semiorbis</name>
    <dbReference type="NCBI Taxonomy" id="1491008"/>
    <lineage>
        <taxon>Eukaryota</taxon>
        <taxon>Fungi</taxon>
        <taxon>Dikarya</taxon>
        <taxon>Ascomycota</taxon>
        <taxon>Pezizomycotina</taxon>
        <taxon>Sordariomycetes</taxon>
        <taxon>Hypocreomycetidae</taxon>
        <taxon>Hypocreales</taxon>
        <taxon>Hypocreaceae</taxon>
        <taxon>Trichoderma</taxon>
    </lineage>
</organism>
<dbReference type="EMBL" id="JAIMJC010000001">
    <property type="protein sequence ID" value="KAH0532520.1"/>
    <property type="molecule type" value="Genomic_DNA"/>
</dbReference>
<dbReference type="EMBL" id="JAIMJC010000001">
    <property type="protein sequence ID" value="KAH0532517.1"/>
    <property type="molecule type" value="Genomic_DNA"/>
</dbReference>
<feature type="region of interest" description="Disordered" evidence="5">
    <location>
        <begin position="693"/>
        <end position="726"/>
    </location>
</feature>
<evidence type="ECO:0000256" key="1">
    <source>
        <dbReference type="ARBA" id="ARBA00022676"/>
    </source>
</evidence>
<evidence type="ECO:0000313" key="8">
    <source>
        <dbReference type="Proteomes" id="UP000826573"/>
    </source>
</evidence>
<evidence type="ECO:0000256" key="5">
    <source>
        <dbReference type="SAM" id="MobiDB-lite"/>
    </source>
</evidence>
<name>A0A9P8I114_9HYPO</name>
<dbReference type="InterPro" id="IPR000608">
    <property type="entry name" value="UBC"/>
</dbReference>
<keyword evidence="4" id="KW-0520">NAD</keyword>
<dbReference type="Proteomes" id="UP000826573">
    <property type="component" value="Unassembled WGS sequence"/>
</dbReference>
<dbReference type="PANTHER" id="PTHR21328">
    <property type="entry name" value="POLY ADP-RIBOSE POLYMERASE FAMILY, MEMBER PARP"/>
    <property type="match status" value="1"/>
</dbReference>
<evidence type="ECO:0000256" key="4">
    <source>
        <dbReference type="ARBA" id="ARBA00023027"/>
    </source>
</evidence>
<evidence type="ECO:0000256" key="3">
    <source>
        <dbReference type="ARBA" id="ARBA00022695"/>
    </source>
</evidence>
<feature type="compositionally biased region" description="Basic and acidic residues" evidence="5">
    <location>
        <begin position="950"/>
        <end position="967"/>
    </location>
</feature>
<feature type="domain" description="UBC core" evidence="6">
    <location>
        <begin position="1043"/>
        <end position="1215"/>
    </location>
</feature>
<dbReference type="SUPFAM" id="SSF56399">
    <property type="entry name" value="ADP-ribosylation"/>
    <property type="match status" value="1"/>
</dbReference>
<dbReference type="InterPro" id="IPR016135">
    <property type="entry name" value="UBQ-conjugating_enzyme/RWD"/>
</dbReference>
<sequence length="1233" mass="137297">MSSDLAPLRSSSIMGLKQFNQDISASKAIEINGVSDIRKGDSDGEVVFTWSLNDDTPSLVIQILVLDVDSYPKSSSVMIFTESEHSMVDVSSLLERLSASLANKDVQTIIKAVAEKLLLKVEAGAEDDESPESDADSNDVLDSFDEEELESLYEDHMNEYSLSTTSVRQRLDQPNGTPLSFARLKKDLNIARSAGISVGIYPRGPIREAEFFSLSLRANKLGIPEHALEAWGLEPRDYVVLLCKFSSHYPTISELLKDDDWKPQFRFGKCSKPKPSTDSARLALKTVSDAVFDNQNTSNNKAKDTSGSFVPLYMSNSINMLMNNEFLALLKLRRSEGLSWDTAVDRLRSLARGEFSRNAVACENGTSDTPVFESTTVDTLVSENAIPSLSHDYALDQEENFSLPVAAMQLALRRFARCTKYCMVCHKRLEDEFEALKPYVCHETLCIYQFTTLGLGASIEHEIVSNPYVVDILISFFAAALGSPRSLRNFPVGLGLKSVPTGDGSEAAVQTVAEACFYNKTIRFDPNVHARMCPKIKVGDLLMVVIGEEADIPVASLVNGHHERHVCKVTHIADYLYTFEVLSTLSSPLGVLPLPENERPTEVSNTKVEWKEVTILQYTGDTDNLNETDRSVALAMILRRIPSVLDMRTYLLDNPSQRLPSWGRLDKDSLTLLQWIISSNRSLILQDDAVPNLFKPEKQPGDPQSQATAPPNPPDPPNPSNPHKVNGLQPQWMQFRFLQGTPERERLFMKEIMAVSQSQGEQKKFPTIFAWHGSSLQNWHSIIRTGLDFNTVQNGRSLGDGVYMSSDFLVSQGYCRKQPYAVETNWPNSLLKPFSAISICEVVNRCDEFVRTAPHYVVNQIEWIQCRYLFVSVDPTVEAIQEPFPTKPTDTCTGYVPQQPTRALCASSHVKVQIPLSALPSNRRHLGQSKNTASDREPGGSLKTPEITYDSDHGDTDHEFLLDSEENHADDVVRRSIKRRSSSIASTDRRSHKLNTTAYAHRLPDENSVARFTTDFVPGSLDLESLPKLPAPSWASTSPTALKTLNRAIKEMHEIQRREDLASLGWYIDFDKISNIFHWTVELHSFEADLPLAKDMKKQGCTSIVLEFRFGANFPFSPPFVRVVRPRFLPFSRGGGGHVTMGGAICSEMLTNSGWSAAMTIEKVILQVRLGLVERDRPARLDPAKGTNDTNDYGIGEAIDAYQRAARLHGWQIPEDLATIGGSWITATTEGVA</sequence>
<evidence type="ECO:0000256" key="2">
    <source>
        <dbReference type="ARBA" id="ARBA00022679"/>
    </source>
</evidence>
<dbReference type="Pfam" id="PF00644">
    <property type="entry name" value="PARP"/>
    <property type="match status" value="1"/>
</dbReference>
<gene>
    <name evidence="7" type="ORF">TsFJ059_001199</name>
</gene>
<feature type="region of interest" description="Disordered" evidence="5">
    <location>
        <begin position="921"/>
        <end position="967"/>
    </location>
</feature>
<proteinExistence type="predicted"/>
<dbReference type="PROSITE" id="PS50127">
    <property type="entry name" value="UBC_2"/>
    <property type="match status" value="1"/>
</dbReference>
<dbReference type="SUPFAM" id="SSF54495">
    <property type="entry name" value="UBC-like"/>
    <property type="match status" value="1"/>
</dbReference>
<dbReference type="InterPro" id="IPR012317">
    <property type="entry name" value="Poly(ADP-ribose)pol_cat_dom"/>
</dbReference>
<dbReference type="AlphaFoldDB" id="A0A9P8I114"/>
<dbReference type="EMBL" id="JAIMJC010000001">
    <property type="protein sequence ID" value="KAH0532518.1"/>
    <property type="molecule type" value="Genomic_DNA"/>
</dbReference>
<dbReference type="InterPro" id="IPR051838">
    <property type="entry name" value="ARTD_PARP"/>
</dbReference>